<accession>A0A3D8PGD2</accession>
<keyword evidence="2" id="KW-1185">Reference proteome</keyword>
<gene>
    <name evidence="1" type="ORF">CWR45_18435</name>
</gene>
<dbReference type="OrthoDB" id="1928231at2"/>
<evidence type="ECO:0000313" key="1">
    <source>
        <dbReference type="EMBL" id="RDW15143.1"/>
    </source>
</evidence>
<comment type="caution">
    <text evidence="1">The sequence shown here is derived from an EMBL/GenBank/DDBJ whole genome shotgun (WGS) entry which is preliminary data.</text>
</comment>
<dbReference type="Proteomes" id="UP000256520">
    <property type="component" value="Unassembled WGS sequence"/>
</dbReference>
<dbReference type="RefSeq" id="WP_115751331.1">
    <property type="nucleotide sequence ID" value="NZ_PIOD01000026.1"/>
</dbReference>
<protein>
    <submittedName>
        <fullName evidence="1">Uncharacterized protein</fullName>
    </submittedName>
</protein>
<organism evidence="1 2">
    <name type="scientific">Oceanobacillus chungangensis</name>
    <dbReference type="NCBI Taxonomy" id="1229152"/>
    <lineage>
        <taxon>Bacteria</taxon>
        <taxon>Bacillati</taxon>
        <taxon>Bacillota</taxon>
        <taxon>Bacilli</taxon>
        <taxon>Bacillales</taxon>
        <taxon>Bacillaceae</taxon>
        <taxon>Oceanobacillus</taxon>
    </lineage>
</organism>
<sequence>MTRTRPQWCVNSKRINAILRSCSKTEIVDFEGKIDNWKVIYTVEILDEQREHTKAEIEYIGEKPIPDGEVSYIIETDSGKMAGNTSLDDKGVIEIGA</sequence>
<name>A0A3D8PGD2_9BACI</name>
<dbReference type="AlphaFoldDB" id="A0A3D8PGD2"/>
<proteinExistence type="predicted"/>
<dbReference type="EMBL" id="PIOD01000026">
    <property type="protein sequence ID" value="RDW15143.1"/>
    <property type="molecule type" value="Genomic_DNA"/>
</dbReference>
<evidence type="ECO:0000313" key="2">
    <source>
        <dbReference type="Proteomes" id="UP000256520"/>
    </source>
</evidence>
<reference evidence="2" key="1">
    <citation type="submission" date="2017-11" db="EMBL/GenBank/DDBJ databases">
        <authorList>
            <person name="Zhu W."/>
        </authorList>
    </citation>
    <scope>NUCLEOTIDE SEQUENCE [LARGE SCALE GENOMIC DNA]</scope>
    <source>
        <strain evidence="2">CAU 1051</strain>
    </source>
</reference>